<dbReference type="EMBL" id="JANAVB010001799">
    <property type="protein sequence ID" value="KAJ6852586.1"/>
    <property type="molecule type" value="Genomic_DNA"/>
</dbReference>
<protein>
    <submittedName>
        <fullName evidence="2">Uncharacterized protein</fullName>
    </submittedName>
</protein>
<evidence type="ECO:0000256" key="1">
    <source>
        <dbReference type="SAM" id="Phobius"/>
    </source>
</evidence>
<proteinExistence type="predicted"/>
<gene>
    <name evidence="2" type="ORF">M6B38_254330</name>
</gene>
<keyword evidence="3" id="KW-1185">Reference proteome</keyword>
<feature type="transmembrane region" description="Helical" evidence="1">
    <location>
        <begin position="46"/>
        <end position="68"/>
    </location>
</feature>
<keyword evidence="1" id="KW-0812">Transmembrane</keyword>
<reference evidence="2" key="1">
    <citation type="journal article" date="2023" name="GigaByte">
        <title>Genome assembly of the bearded iris, Iris pallida Lam.</title>
        <authorList>
            <person name="Bruccoleri R.E."/>
            <person name="Oakeley E.J."/>
            <person name="Faust A.M.E."/>
            <person name="Altorfer M."/>
            <person name="Dessus-Babus S."/>
            <person name="Burckhardt D."/>
            <person name="Oertli M."/>
            <person name="Naumann U."/>
            <person name="Petersen F."/>
            <person name="Wong J."/>
        </authorList>
    </citation>
    <scope>NUCLEOTIDE SEQUENCE</scope>
    <source>
        <strain evidence="2">GSM-AAB239-AS_SAM_17_03QT</strain>
    </source>
</reference>
<dbReference type="Proteomes" id="UP001140949">
    <property type="component" value="Unassembled WGS sequence"/>
</dbReference>
<organism evidence="2 3">
    <name type="scientific">Iris pallida</name>
    <name type="common">Sweet iris</name>
    <dbReference type="NCBI Taxonomy" id="29817"/>
    <lineage>
        <taxon>Eukaryota</taxon>
        <taxon>Viridiplantae</taxon>
        <taxon>Streptophyta</taxon>
        <taxon>Embryophyta</taxon>
        <taxon>Tracheophyta</taxon>
        <taxon>Spermatophyta</taxon>
        <taxon>Magnoliopsida</taxon>
        <taxon>Liliopsida</taxon>
        <taxon>Asparagales</taxon>
        <taxon>Iridaceae</taxon>
        <taxon>Iridoideae</taxon>
        <taxon>Irideae</taxon>
        <taxon>Iris</taxon>
    </lineage>
</organism>
<keyword evidence="1" id="KW-0472">Membrane</keyword>
<feature type="transmembrane region" description="Helical" evidence="1">
    <location>
        <begin position="18"/>
        <end position="40"/>
    </location>
</feature>
<comment type="caution">
    <text evidence="2">The sequence shown here is derived from an EMBL/GenBank/DDBJ whole genome shotgun (WGS) entry which is preliminary data.</text>
</comment>
<evidence type="ECO:0000313" key="2">
    <source>
        <dbReference type="EMBL" id="KAJ6852586.1"/>
    </source>
</evidence>
<sequence>MYSCTYSCTYPSRSHRLVVFRILCTCHVLYFRFMSIFLYFSSCTLFLVLTFMFFSCISYFMSHVLIFIS</sequence>
<reference evidence="2" key="2">
    <citation type="submission" date="2023-04" db="EMBL/GenBank/DDBJ databases">
        <authorList>
            <person name="Bruccoleri R.E."/>
            <person name="Oakeley E.J."/>
            <person name="Faust A.-M."/>
            <person name="Dessus-Babus S."/>
            <person name="Altorfer M."/>
            <person name="Burckhardt D."/>
            <person name="Oertli M."/>
            <person name="Naumann U."/>
            <person name="Petersen F."/>
            <person name="Wong J."/>
        </authorList>
    </citation>
    <scope>NUCLEOTIDE SEQUENCE</scope>
    <source>
        <strain evidence="2">GSM-AAB239-AS_SAM_17_03QT</strain>
        <tissue evidence="2">Leaf</tissue>
    </source>
</reference>
<accession>A0AAX6IH50</accession>
<keyword evidence="1" id="KW-1133">Transmembrane helix</keyword>
<evidence type="ECO:0000313" key="3">
    <source>
        <dbReference type="Proteomes" id="UP001140949"/>
    </source>
</evidence>
<name>A0AAX6IH50_IRIPA</name>
<dbReference type="AlphaFoldDB" id="A0AAX6IH50"/>